<reference evidence="3" key="1">
    <citation type="submission" date="2011-05" db="EMBL/GenBank/DDBJ databases">
        <title>Complete sequence of Desulfotomaculum ruminis DSM 2154.</title>
        <authorList>
            <person name="Lucas S."/>
            <person name="Copeland A."/>
            <person name="Lapidus A."/>
            <person name="Cheng J.-F."/>
            <person name="Goodwin L."/>
            <person name="Pitluck S."/>
            <person name="Lu M."/>
            <person name="Detter J.C."/>
            <person name="Han C."/>
            <person name="Tapia R."/>
            <person name="Land M."/>
            <person name="Hauser L."/>
            <person name="Kyrpides N."/>
            <person name="Ivanova N."/>
            <person name="Mikhailova N."/>
            <person name="Pagani I."/>
            <person name="Stams A.J.M."/>
            <person name="Plugge C.M."/>
            <person name="Muyzer G."/>
            <person name="Kuever J."/>
            <person name="Parshina S.N."/>
            <person name="Ivanova A.E."/>
            <person name="Nazina T.N."/>
            <person name="Brambilla E."/>
            <person name="Spring S."/>
            <person name="Klenk H.-P."/>
            <person name="Woyke T."/>
        </authorList>
    </citation>
    <scope>NUCLEOTIDE SEQUENCE [LARGE SCALE GENOMIC DNA]</scope>
    <source>
        <strain evidence="3">ATCC 23193 / DSM 2154 / NCIB 8452 / DL</strain>
    </source>
</reference>
<dbReference type="STRING" id="696281.Desru_3085"/>
<dbReference type="Proteomes" id="UP000009234">
    <property type="component" value="Chromosome"/>
</dbReference>
<keyword evidence="3" id="KW-1185">Reference proteome</keyword>
<dbReference type="RefSeq" id="WP_013843048.1">
    <property type="nucleotide sequence ID" value="NC_015589.1"/>
</dbReference>
<dbReference type="eggNOG" id="ENOG5032R4I">
    <property type="taxonomic scope" value="Bacteria"/>
</dbReference>
<dbReference type="InterPro" id="IPR014245">
    <property type="entry name" value="Spore_III_AF"/>
</dbReference>
<accession>F6DUB1</accession>
<keyword evidence="1" id="KW-1133">Transmembrane helix</keyword>
<dbReference type="Pfam" id="PF09581">
    <property type="entry name" value="Spore_III_AF"/>
    <property type="match status" value="1"/>
</dbReference>
<evidence type="ECO:0000313" key="2">
    <source>
        <dbReference type="EMBL" id="AEG61296.1"/>
    </source>
</evidence>
<dbReference type="KEGG" id="dru:Desru_3085"/>
<dbReference type="EMBL" id="CP002780">
    <property type="protein sequence ID" value="AEG61296.1"/>
    <property type="molecule type" value="Genomic_DNA"/>
</dbReference>
<keyword evidence="1" id="KW-0812">Transmembrane</keyword>
<reference evidence="2 3" key="2">
    <citation type="journal article" date="2012" name="Stand. Genomic Sci.">
        <title>Complete genome sequence of the sulfate-reducing firmicute Desulfotomaculum ruminis type strain (DL(T)).</title>
        <authorList>
            <person name="Spring S."/>
            <person name="Visser M."/>
            <person name="Lu M."/>
            <person name="Copeland A."/>
            <person name="Lapidus A."/>
            <person name="Lucas S."/>
            <person name="Cheng J.F."/>
            <person name="Han C."/>
            <person name="Tapia R."/>
            <person name="Goodwin L.A."/>
            <person name="Pitluck S."/>
            <person name="Ivanova N."/>
            <person name="Land M."/>
            <person name="Hauser L."/>
            <person name="Larimer F."/>
            <person name="Rohde M."/>
            <person name="Goker M."/>
            <person name="Detter J.C."/>
            <person name="Kyrpides N.C."/>
            <person name="Woyke T."/>
            <person name="Schaap P.J."/>
            <person name="Plugge C.M."/>
            <person name="Muyzer G."/>
            <person name="Kuever J."/>
            <person name="Pereira I.A."/>
            <person name="Parshina S.N."/>
            <person name="Bernier-Latmani R."/>
            <person name="Stams A.J."/>
            <person name="Klenk H.P."/>
        </authorList>
    </citation>
    <scope>NUCLEOTIDE SEQUENCE [LARGE SCALE GENOMIC DNA]</scope>
    <source>
        <strain evidence="3">ATCC 23193 / DSM 2154 / NCIB 8452 / DL</strain>
    </source>
</reference>
<gene>
    <name evidence="2" type="ordered locus">Desru_3085</name>
</gene>
<protein>
    <submittedName>
        <fullName evidence="2">Sporulation stage III protein AF</fullName>
    </submittedName>
</protein>
<feature type="transmembrane region" description="Helical" evidence="1">
    <location>
        <begin position="7"/>
        <end position="25"/>
    </location>
</feature>
<dbReference type="AlphaFoldDB" id="F6DUB1"/>
<evidence type="ECO:0000256" key="1">
    <source>
        <dbReference type="SAM" id="Phobius"/>
    </source>
</evidence>
<evidence type="ECO:0000313" key="3">
    <source>
        <dbReference type="Proteomes" id="UP000009234"/>
    </source>
</evidence>
<organism evidence="2 3">
    <name type="scientific">Desulforamulus ruminis (strain ATCC 23193 / DSM 2154 / NCIMB 8452 / DL)</name>
    <name type="common">Desulfotomaculum ruminis</name>
    <dbReference type="NCBI Taxonomy" id="696281"/>
    <lineage>
        <taxon>Bacteria</taxon>
        <taxon>Bacillati</taxon>
        <taxon>Bacillota</taxon>
        <taxon>Clostridia</taxon>
        <taxon>Eubacteriales</taxon>
        <taxon>Peptococcaceae</taxon>
        <taxon>Desulforamulus</taxon>
    </lineage>
</organism>
<feature type="transmembrane region" description="Helical" evidence="1">
    <location>
        <begin position="31"/>
        <end position="54"/>
    </location>
</feature>
<proteinExistence type="predicted"/>
<dbReference type="HOGENOM" id="CLU_094201_0_0_9"/>
<name>F6DUB1_DESRL</name>
<sequence>MESIKMLVQVLIIMTVLVVFLEMMLPNNEMYGYVKMIMGLVIIVVVLEAGAGLLRQDLKIELPALNQNQPEVGLEKILQDGQKMAGNQKQRAVEEYQLGLEKQVMALARLNGEMNVTGAKVQTASNPQDPDFGRLTGVVLEISREPADGGQGAGETTVPKVDPVEITVGSKPAQEQPPSKQAAVVDKGARELAQTVANFYNLPVDKVKVVEAKP</sequence>
<keyword evidence="1" id="KW-0472">Membrane</keyword>